<dbReference type="InterPro" id="IPR047177">
    <property type="entry name" value="Pept_M20A"/>
</dbReference>
<evidence type="ECO:0000256" key="4">
    <source>
        <dbReference type="ARBA" id="ARBA00022801"/>
    </source>
</evidence>
<sequence length="455" mass="48165">MALAALATAASAGTAPPKVDPALHDQALEILTKGIAFKTVEGAGNTVAYANYLKGVLVAAGYRPEEVTVEPMFGTAALVARYPGKDPKKKPLVISGHMDVVAAKREDWVRDPFTPVVENGWIYGRGAVDDKFDVSMVVAELAKLRRSGWKPGRDVVLALSGDEETTMRTTAVLADRLKDAELVLNTDGGGGALMEGKPLPYGVQGAEKTYADFKLTFTDPGGHSSRPTPTNAIYRLAKALDRVAAYRFPTQQNEITKAALAAEGAEVGGPIGEALKRFAVNPNDQQAVETLSNDLDYNPTLRTTCVATEIEGGHAPNALPQKATANINCRIFPGTPSEEVRKTLLKVVDDPSATLTRADDGSIDSPASPMRPDVMAAVAKAVHARYPGLAIVPSQDAGASDSMYFRAKGIPSYGVSGLFMEQGQSFIHGLNEKAPVAGIDGSLAHWDSLLKDLAK</sequence>
<dbReference type="PANTHER" id="PTHR45962:SF1">
    <property type="entry name" value="N-FATTY-ACYL-AMINO ACID SYNTHASE_HYDROLASE PM20D1"/>
    <property type="match status" value="1"/>
</dbReference>
<dbReference type="SUPFAM" id="SSF53187">
    <property type="entry name" value="Zn-dependent exopeptidases"/>
    <property type="match status" value="1"/>
</dbReference>
<dbReference type="Pfam" id="PF01546">
    <property type="entry name" value="Peptidase_M20"/>
    <property type="match status" value="1"/>
</dbReference>
<evidence type="ECO:0000259" key="6">
    <source>
        <dbReference type="Pfam" id="PF07687"/>
    </source>
</evidence>
<comment type="similarity">
    <text evidence="1">Belongs to the peptidase M20A family.</text>
</comment>
<organism evidence="7 8">
    <name type="scientific">Phenylobacterium soli</name>
    <dbReference type="NCBI Taxonomy" id="2170551"/>
    <lineage>
        <taxon>Bacteria</taxon>
        <taxon>Pseudomonadati</taxon>
        <taxon>Pseudomonadota</taxon>
        <taxon>Alphaproteobacteria</taxon>
        <taxon>Caulobacterales</taxon>
        <taxon>Caulobacteraceae</taxon>
        <taxon>Phenylobacterium</taxon>
    </lineage>
</organism>
<dbReference type="InterPro" id="IPR011650">
    <property type="entry name" value="Peptidase_M20_dimer"/>
</dbReference>
<dbReference type="InterPro" id="IPR036264">
    <property type="entry name" value="Bact_exopeptidase_dim_dom"/>
</dbReference>
<dbReference type="GO" id="GO:0046872">
    <property type="term" value="F:metal ion binding"/>
    <property type="evidence" value="ECO:0007669"/>
    <property type="project" value="UniProtKB-KW"/>
</dbReference>
<protein>
    <recommendedName>
        <fullName evidence="6">Peptidase M20 dimerisation domain-containing protein</fullName>
    </recommendedName>
</protein>
<comment type="caution">
    <text evidence="7">The sequence shown here is derived from an EMBL/GenBank/DDBJ whole genome shotgun (WGS) entry which is preliminary data.</text>
</comment>
<reference evidence="8" key="1">
    <citation type="submission" date="2018-05" db="EMBL/GenBank/DDBJ databases">
        <authorList>
            <person name="Li X."/>
        </authorList>
    </citation>
    <scope>NUCLEOTIDE SEQUENCE [LARGE SCALE GENOMIC DNA]</scope>
    <source>
        <strain evidence="8">LX32</strain>
    </source>
</reference>
<dbReference type="Proteomes" id="UP000249254">
    <property type="component" value="Unassembled WGS sequence"/>
</dbReference>
<feature type="domain" description="Peptidase M20 dimerisation" evidence="6">
    <location>
        <begin position="206"/>
        <end position="351"/>
    </location>
</feature>
<dbReference type="EMBL" id="QFYQ01000001">
    <property type="protein sequence ID" value="RAK56361.1"/>
    <property type="molecule type" value="Genomic_DNA"/>
</dbReference>
<keyword evidence="8" id="KW-1185">Reference proteome</keyword>
<evidence type="ECO:0000256" key="2">
    <source>
        <dbReference type="ARBA" id="ARBA00022670"/>
    </source>
</evidence>
<evidence type="ECO:0000256" key="5">
    <source>
        <dbReference type="ARBA" id="ARBA00022833"/>
    </source>
</evidence>
<dbReference type="OrthoDB" id="9809784at2"/>
<dbReference type="NCBIfam" id="NF006596">
    <property type="entry name" value="PRK09133.1"/>
    <property type="match status" value="1"/>
</dbReference>
<gene>
    <name evidence="7" type="ORF">DJ017_13860</name>
</gene>
<proteinExistence type="inferred from homology"/>
<evidence type="ECO:0000313" key="8">
    <source>
        <dbReference type="Proteomes" id="UP000249254"/>
    </source>
</evidence>
<dbReference type="GO" id="GO:0006508">
    <property type="term" value="P:proteolysis"/>
    <property type="evidence" value="ECO:0007669"/>
    <property type="project" value="UniProtKB-KW"/>
</dbReference>
<dbReference type="Gene3D" id="3.30.70.360">
    <property type="match status" value="1"/>
</dbReference>
<dbReference type="SUPFAM" id="SSF55031">
    <property type="entry name" value="Bacterial exopeptidase dimerisation domain"/>
    <property type="match status" value="1"/>
</dbReference>
<dbReference type="Gene3D" id="1.10.150.900">
    <property type="match status" value="1"/>
</dbReference>
<dbReference type="AlphaFoldDB" id="A0A328APW5"/>
<evidence type="ECO:0000256" key="1">
    <source>
        <dbReference type="ARBA" id="ARBA00006247"/>
    </source>
</evidence>
<keyword evidence="2" id="KW-0645">Protease</keyword>
<dbReference type="Gene3D" id="3.40.630.10">
    <property type="entry name" value="Zn peptidases"/>
    <property type="match status" value="1"/>
</dbReference>
<accession>A0A328APW5</accession>
<name>A0A328APW5_9CAUL</name>
<keyword evidence="5" id="KW-0862">Zinc</keyword>
<dbReference type="PANTHER" id="PTHR45962">
    <property type="entry name" value="N-FATTY-ACYL-AMINO ACID SYNTHASE/HYDROLASE PM20D1"/>
    <property type="match status" value="1"/>
</dbReference>
<keyword evidence="4" id="KW-0378">Hydrolase</keyword>
<evidence type="ECO:0000313" key="7">
    <source>
        <dbReference type="EMBL" id="RAK56361.1"/>
    </source>
</evidence>
<keyword evidence="3" id="KW-0479">Metal-binding</keyword>
<evidence type="ECO:0000256" key="3">
    <source>
        <dbReference type="ARBA" id="ARBA00022723"/>
    </source>
</evidence>
<dbReference type="Pfam" id="PF07687">
    <property type="entry name" value="M20_dimer"/>
    <property type="match status" value="1"/>
</dbReference>
<dbReference type="InterPro" id="IPR002933">
    <property type="entry name" value="Peptidase_M20"/>
</dbReference>
<dbReference type="GO" id="GO:0008233">
    <property type="term" value="F:peptidase activity"/>
    <property type="evidence" value="ECO:0007669"/>
    <property type="project" value="UniProtKB-KW"/>
</dbReference>